<dbReference type="PANTHER" id="PTHR20854:SF4">
    <property type="entry name" value="INOSITOL-1-MONOPHOSPHATASE-RELATED"/>
    <property type="match status" value="1"/>
</dbReference>
<keyword evidence="3" id="KW-1185">Reference proteome</keyword>
<feature type="binding site" evidence="1">
    <location>
        <position position="85"/>
    </location>
    <ligand>
        <name>Mg(2+)</name>
        <dbReference type="ChEBI" id="CHEBI:18420"/>
        <label>1</label>
        <note>catalytic</note>
    </ligand>
</feature>
<dbReference type="PRINTS" id="PR00377">
    <property type="entry name" value="IMPHPHTASES"/>
</dbReference>
<evidence type="ECO:0000256" key="1">
    <source>
        <dbReference type="PIRSR" id="PIRSR600760-2"/>
    </source>
</evidence>
<dbReference type="RefSeq" id="WP_203944262.1">
    <property type="nucleotide sequence ID" value="NZ_BOOR01000012.1"/>
</dbReference>
<dbReference type="AlphaFoldDB" id="A0A8J3UZK7"/>
<dbReference type="EMBL" id="BOOR01000012">
    <property type="protein sequence ID" value="GII54053.1"/>
    <property type="molecule type" value="Genomic_DNA"/>
</dbReference>
<dbReference type="SUPFAM" id="SSF56655">
    <property type="entry name" value="Carbohydrate phosphatase"/>
    <property type="match status" value="1"/>
</dbReference>
<name>A0A8J3UZK7_9ACTN</name>
<feature type="binding site" evidence="1">
    <location>
        <position position="212"/>
    </location>
    <ligand>
        <name>Mg(2+)</name>
        <dbReference type="ChEBI" id="CHEBI:18420"/>
        <label>1</label>
        <note>catalytic</note>
    </ligand>
</feature>
<organism evidence="2 3">
    <name type="scientific">Planotetraspora thailandica</name>
    <dbReference type="NCBI Taxonomy" id="487172"/>
    <lineage>
        <taxon>Bacteria</taxon>
        <taxon>Bacillati</taxon>
        <taxon>Actinomycetota</taxon>
        <taxon>Actinomycetes</taxon>
        <taxon>Streptosporangiales</taxon>
        <taxon>Streptosporangiaceae</taxon>
        <taxon>Planotetraspora</taxon>
    </lineage>
</organism>
<feature type="binding site" evidence="1">
    <location>
        <position position="86"/>
    </location>
    <ligand>
        <name>Mg(2+)</name>
        <dbReference type="ChEBI" id="CHEBI:18420"/>
        <label>1</label>
        <note>catalytic</note>
    </ligand>
</feature>
<dbReference type="GO" id="GO:0046872">
    <property type="term" value="F:metal ion binding"/>
    <property type="evidence" value="ECO:0007669"/>
    <property type="project" value="UniProtKB-KW"/>
</dbReference>
<gene>
    <name evidence="2" type="ORF">Pth03_24420</name>
</gene>
<dbReference type="GO" id="GO:0008934">
    <property type="term" value="F:inositol monophosphate 1-phosphatase activity"/>
    <property type="evidence" value="ECO:0007669"/>
    <property type="project" value="TreeGrafter"/>
</dbReference>
<comment type="cofactor">
    <cofactor evidence="1">
        <name>Mg(2+)</name>
        <dbReference type="ChEBI" id="CHEBI:18420"/>
    </cofactor>
</comment>
<dbReference type="PANTHER" id="PTHR20854">
    <property type="entry name" value="INOSITOL MONOPHOSPHATASE"/>
    <property type="match status" value="1"/>
</dbReference>
<feature type="binding site" evidence="1">
    <location>
        <position position="68"/>
    </location>
    <ligand>
        <name>Mg(2+)</name>
        <dbReference type="ChEBI" id="CHEBI:18420"/>
        <label>1</label>
        <note>catalytic</note>
    </ligand>
</feature>
<accession>A0A8J3UZK7</accession>
<evidence type="ECO:0000313" key="2">
    <source>
        <dbReference type="EMBL" id="GII54053.1"/>
    </source>
</evidence>
<dbReference type="Gene3D" id="3.30.540.10">
    <property type="entry name" value="Fructose-1,6-Bisphosphatase, subunit A, domain 1"/>
    <property type="match status" value="1"/>
</dbReference>
<protein>
    <submittedName>
        <fullName evidence="2">Inositol monophosphatase</fullName>
    </submittedName>
</protein>
<dbReference type="GO" id="GO:0006020">
    <property type="term" value="P:inositol metabolic process"/>
    <property type="evidence" value="ECO:0007669"/>
    <property type="project" value="TreeGrafter"/>
</dbReference>
<reference evidence="2" key="1">
    <citation type="submission" date="2021-01" db="EMBL/GenBank/DDBJ databases">
        <title>Whole genome shotgun sequence of Planotetraspora thailandica NBRC 104271.</title>
        <authorList>
            <person name="Komaki H."/>
            <person name="Tamura T."/>
        </authorList>
    </citation>
    <scope>NUCLEOTIDE SEQUENCE</scope>
    <source>
        <strain evidence="2">NBRC 104271</strain>
    </source>
</reference>
<keyword evidence="1" id="KW-0460">Magnesium</keyword>
<dbReference type="GO" id="GO:0007165">
    <property type="term" value="P:signal transduction"/>
    <property type="evidence" value="ECO:0007669"/>
    <property type="project" value="TreeGrafter"/>
</dbReference>
<feature type="binding site" evidence="1">
    <location>
        <position position="83"/>
    </location>
    <ligand>
        <name>Mg(2+)</name>
        <dbReference type="ChEBI" id="CHEBI:18420"/>
        <label>1</label>
        <note>catalytic</note>
    </ligand>
</feature>
<dbReference type="Gene3D" id="3.40.190.80">
    <property type="match status" value="1"/>
</dbReference>
<dbReference type="InterPro" id="IPR000760">
    <property type="entry name" value="Inositol_monophosphatase-like"/>
</dbReference>
<evidence type="ECO:0000313" key="3">
    <source>
        <dbReference type="Proteomes" id="UP000605992"/>
    </source>
</evidence>
<sequence length="276" mass="28959">MDLEHARRLAVEAANDAGTILREGTAGAVGILPKGSGGDVVTALDLAAEKLLIDRIQAEYPAHKIIAEESGVHGAGDWTWLIDPLDGTNNVAIGLPAYVVGLALCEGGRPMLGVVHDPIRRLTWSAIDGRGALGPGGPMPLPPPRDLTNGPVLAWTQGYGVARDDPAVRSIKMTMDVRARRVLQLWAPLLSWAMLARGDIDGMVGYHAEAVDLPAGALIAREAGLEIRDLDGGPFEVSLDCRPDGRSFVAGRPEMVESLLTLIGDARASAAGLPAL</sequence>
<comment type="caution">
    <text evidence="2">The sequence shown here is derived from an EMBL/GenBank/DDBJ whole genome shotgun (WGS) entry which is preliminary data.</text>
</comment>
<dbReference type="Proteomes" id="UP000605992">
    <property type="component" value="Unassembled WGS sequence"/>
</dbReference>
<dbReference type="Pfam" id="PF00459">
    <property type="entry name" value="Inositol_P"/>
    <property type="match status" value="1"/>
</dbReference>
<keyword evidence="1" id="KW-0479">Metal-binding</keyword>
<proteinExistence type="predicted"/>